<feature type="non-terminal residue" evidence="2">
    <location>
        <position position="1"/>
    </location>
</feature>
<name>A0AAV5WGR7_9BILA</name>
<gene>
    <name evidence="2" type="ORF">PFISCL1PPCAC_20967</name>
</gene>
<dbReference type="Proteomes" id="UP001432322">
    <property type="component" value="Unassembled WGS sequence"/>
</dbReference>
<protein>
    <submittedName>
        <fullName evidence="2">Uncharacterized protein</fullName>
    </submittedName>
</protein>
<evidence type="ECO:0000313" key="2">
    <source>
        <dbReference type="EMBL" id="GMT29670.1"/>
    </source>
</evidence>
<dbReference type="EMBL" id="BTSY01000005">
    <property type="protein sequence ID" value="GMT29670.1"/>
    <property type="molecule type" value="Genomic_DNA"/>
</dbReference>
<sequence>HHLTTDRIFVKEEGSSAQYANINSCIWTIDPEQMNKADAKIQKLIDSGDRNISADVFQRIKEMDDMKGTGNIRLEGNNMPYVVKRNTKPRIPPTSESSNIKRPTILRGKK</sequence>
<comment type="caution">
    <text evidence="2">The sequence shown here is derived from an EMBL/GenBank/DDBJ whole genome shotgun (WGS) entry which is preliminary data.</text>
</comment>
<accession>A0AAV5WGR7</accession>
<dbReference type="AlphaFoldDB" id="A0AAV5WGR7"/>
<reference evidence="2" key="1">
    <citation type="submission" date="2023-10" db="EMBL/GenBank/DDBJ databases">
        <title>Genome assembly of Pristionchus species.</title>
        <authorList>
            <person name="Yoshida K."/>
            <person name="Sommer R.J."/>
        </authorList>
    </citation>
    <scope>NUCLEOTIDE SEQUENCE</scope>
    <source>
        <strain evidence="2">RS5133</strain>
    </source>
</reference>
<feature type="region of interest" description="Disordered" evidence="1">
    <location>
        <begin position="85"/>
        <end position="110"/>
    </location>
</feature>
<evidence type="ECO:0000256" key="1">
    <source>
        <dbReference type="SAM" id="MobiDB-lite"/>
    </source>
</evidence>
<evidence type="ECO:0000313" key="3">
    <source>
        <dbReference type="Proteomes" id="UP001432322"/>
    </source>
</evidence>
<feature type="non-terminal residue" evidence="2">
    <location>
        <position position="110"/>
    </location>
</feature>
<keyword evidence="3" id="KW-1185">Reference proteome</keyword>
<organism evidence="2 3">
    <name type="scientific">Pristionchus fissidentatus</name>
    <dbReference type="NCBI Taxonomy" id="1538716"/>
    <lineage>
        <taxon>Eukaryota</taxon>
        <taxon>Metazoa</taxon>
        <taxon>Ecdysozoa</taxon>
        <taxon>Nematoda</taxon>
        <taxon>Chromadorea</taxon>
        <taxon>Rhabditida</taxon>
        <taxon>Rhabditina</taxon>
        <taxon>Diplogasteromorpha</taxon>
        <taxon>Diplogasteroidea</taxon>
        <taxon>Neodiplogasteridae</taxon>
        <taxon>Pristionchus</taxon>
    </lineage>
</organism>
<proteinExistence type="predicted"/>